<dbReference type="EMBL" id="KB298452">
    <property type="protein sequence ID" value="ELU09174.1"/>
    <property type="molecule type" value="Genomic_DNA"/>
</dbReference>
<feature type="compositionally biased region" description="Polar residues" evidence="1">
    <location>
        <begin position="117"/>
        <end position="128"/>
    </location>
</feature>
<reference evidence="3" key="3">
    <citation type="submission" date="2015-06" db="UniProtKB">
        <authorList>
            <consortium name="EnsemblMetazoa"/>
        </authorList>
    </citation>
    <scope>IDENTIFICATION</scope>
</reference>
<feature type="region of interest" description="Disordered" evidence="1">
    <location>
        <begin position="161"/>
        <end position="187"/>
    </location>
</feature>
<dbReference type="AlphaFoldDB" id="R7URN0"/>
<evidence type="ECO:0000313" key="2">
    <source>
        <dbReference type="EMBL" id="ELU09174.1"/>
    </source>
</evidence>
<accession>R7URN0</accession>
<dbReference type="EnsemblMetazoa" id="CapteT202788">
    <property type="protein sequence ID" value="CapteP202788"/>
    <property type="gene ID" value="CapteG202788"/>
</dbReference>
<evidence type="ECO:0000313" key="4">
    <source>
        <dbReference type="Proteomes" id="UP000014760"/>
    </source>
</evidence>
<evidence type="ECO:0000313" key="3">
    <source>
        <dbReference type="EnsemblMetazoa" id="CapteP202788"/>
    </source>
</evidence>
<reference evidence="2 4" key="2">
    <citation type="journal article" date="2013" name="Nature">
        <title>Insights into bilaterian evolution from three spiralian genomes.</title>
        <authorList>
            <person name="Simakov O."/>
            <person name="Marletaz F."/>
            <person name="Cho S.J."/>
            <person name="Edsinger-Gonzales E."/>
            <person name="Havlak P."/>
            <person name="Hellsten U."/>
            <person name="Kuo D.H."/>
            <person name="Larsson T."/>
            <person name="Lv J."/>
            <person name="Arendt D."/>
            <person name="Savage R."/>
            <person name="Osoegawa K."/>
            <person name="de Jong P."/>
            <person name="Grimwood J."/>
            <person name="Chapman J.A."/>
            <person name="Shapiro H."/>
            <person name="Aerts A."/>
            <person name="Otillar R.P."/>
            <person name="Terry A.Y."/>
            <person name="Boore J.L."/>
            <person name="Grigoriev I.V."/>
            <person name="Lindberg D.R."/>
            <person name="Seaver E.C."/>
            <person name="Weisblat D.A."/>
            <person name="Putnam N.H."/>
            <person name="Rokhsar D.S."/>
        </authorList>
    </citation>
    <scope>NUCLEOTIDE SEQUENCE</scope>
    <source>
        <strain evidence="2 4">I ESC-2004</strain>
    </source>
</reference>
<feature type="compositionally biased region" description="Polar residues" evidence="1">
    <location>
        <begin position="161"/>
        <end position="178"/>
    </location>
</feature>
<dbReference type="HOGENOM" id="CLU_1449013_0_0_1"/>
<reference evidence="4" key="1">
    <citation type="submission" date="2012-12" db="EMBL/GenBank/DDBJ databases">
        <authorList>
            <person name="Hellsten U."/>
            <person name="Grimwood J."/>
            <person name="Chapman J.A."/>
            <person name="Shapiro H."/>
            <person name="Aerts A."/>
            <person name="Otillar R.P."/>
            <person name="Terry A.Y."/>
            <person name="Boore J.L."/>
            <person name="Simakov O."/>
            <person name="Marletaz F."/>
            <person name="Cho S.-J."/>
            <person name="Edsinger-Gonzales E."/>
            <person name="Havlak P."/>
            <person name="Kuo D.-H."/>
            <person name="Larsson T."/>
            <person name="Lv J."/>
            <person name="Arendt D."/>
            <person name="Savage R."/>
            <person name="Osoegawa K."/>
            <person name="de Jong P."/>
            <person name="Lindberg D.R."/>
            <person name="Seaver E.C."/>
            <person name="Weisblat D.A."/>
            <person name="Putnam N.H."/>
            <person name="Grigoriev I.V."/>
            <person name="Rokhsar D.S."/>
        </authorList>
    </citation>
    <scope>NUCLEOTIDE SEQUENCE</scope>
    <source>
        <strain evidence="4">I ESC-2004</strain>
    </source>
</reference>
<keyword evidence="4" id="KW-1185">Reference proteome</keyword>
<feature type="region of interest" description="Disordered" evidence="1">
    <location>
        <begin position="107"/>
        <end position="128"/>
    </location>
</feature>
<sequence length="187" mass="20428">MSAKRELYKSANVETDTPKTNRRRALAQGRLVTDPPGYDMIPKVTSETKSSPNVSLLSSSMMARMSLTKSHLDSSKADSMLHDSMQSSLLQKSRIENFETLAEKAQATTPRRGIPVSHQSPSPAVLQPSVSLDLSDAESETQPCNDVIKVDATKMIAFPAESNSPVRTHSGKTTQSTEYAADLNYVR</sequence>
<dbReference type="Proteomes" id="UP000014760">
    <property type="component" value="Unassembled WGS sequence"/>
</dbReference>
<name>R7URN0_CAPTE</name>
<protein>
    <submittedName>
        <fullName evidence="2 3">Uncharacterized protein</fullName>
    </submittedName>
</protein>
<proteinExistence type="predicted"/>
<organism evidence="2">
    <name type="scientific">Capitella teleta</name>
    <name type="common">Polychaete worm</name>
    <dbReference type="NCBI Taxonomy" id="283909"/>
    <lineage>
        <taxon>Eukaryota</taxon>
        <taxon>Metazoa</taxon>
        <taxon>Spiralia</taxon>
        <taxon>Lophotrochozoa</taxon>
        <taxon>Annelida</taxon>
        <taxon>Polychaeta</taxon>
        <taxon>Sedentaria</taxon>
        <taxon>Scolecida</taxon>
        <taxon>Capitellidae</taxon>
        <taxon>Capitella</taxon>
    </lineage>
</organism>
<evidence type="ECO:0000256" key="1">
    <source>
        <dbReference type="SAM" id="MobiDB-lite"/>
    </source>
</evidence>
<feature type="region of interest" description="Disordered" evidence="1">
    <location>
        <begin position="1"/>
        <end position="54"/>
    </location>
</feature>
<gene>
    <name evidence="2" type="ORF">CAPTEDRAFT_202788</name>
</gene>
<dbReference type="EMBL" id="AMQN01006467">
    <property type="status" value="NOT_ANNOTATED_CDS"/>
    <property type="molecule type" value="Genomic_DNA"/>
</dbReference>